<feature type="region of interest" description="Disordered" evidence="1">
    <location>
        <begin position="1"/>
        <end position="37"/>
    </location>
</feature>
<evidence type="ECO:0000256" key="1">
    <source>
        <dbReference type="SAM" id="MobiDB-lite"/>
    </source>
</evidence>
<dbReference type="AlphaFoldDB" id="A0A067KWM3"/>
<name>A0A067KWM3_JATCU</name>
<feature type="compositionally biased region" description="Polar residues" evidence="1">
    <location>
        <begin position="28"/>
        <end position="37"/>
    </location>
</feature>
<reference evidence="2 3" key="1">
    <citation type="journal article" date="2014" name="PLoS ONE">
        <title>Global Analysis of Gene Expression Profiles in Physic Nut (Jatropha curcas L.) Seedlings Exposed to Salt Stress.</title>
        <authorList>
            <person name="Zhang L."/>
            <person name="Zhang C."/>
            <person name="Wu P."/>
            <person name="Chen Y."/>
            <person name="Li M."/>
            <person name="Jiang H."/>
            <person name="Wu G."/>
        </authorList>
    </citation>
    <scope>NUCLEOTIDE SEQUENCE [LARGE SCALE GENOMIC DNA]</scope>
    <source>
        <strain evidence="3">cv. GZQX0401</strain>
        <tissue evidence="2">Young leaves</tissue>
    </source>
</reference>
<protein>
    <submittedName>
        <fullName evidence="2">Uncharacterized protein</fullName>
    </submittedName>
</protein>
<dbReference type="EMBL" id="KK914423">
    <property type="protein sequence ID" value="KDP36665.1"/>
    <property type="molecule type" value="Genomic_DNA"/>
</dbReference>
<evidence type="ECO:0000313" key="2">
    <source>
        <dbReference type="EMBL" id="KDP36665.1"/>
    </source>
</evidence>
<keyword evidence="3" id="KW-1185">Reference proteome</keyword>
<dbReference type="Proteomes" id="UP000027138">
    <property type="component" value="Unassembled WGS sequence"/>
</dbReference>
<accession>A0A067KWM3</accession>
<gene>
    <name evidence="2" type="ORF">JCGZ_07883</name>
</gene>
<organism evidence="2 3">
    <name type="scientific">Jatropha curcas</name>
    <name type="common">Barbados nut</name>
    <dbReference type="NCBI Taxonomy" id="180498"/>
    <lineage>
        <taxon>Eukaryota</taxon>
        <taxon>Viridiplantae</taxon>
        <taxon>Streptophyta</taxon>
        <taxon>Embryophyta</taxon>
        <taxon>Tracheophyta</taxon>
        <taxon>Spermatophyta</taxon>
        <taxon>Magnoliopsida</taxon>
        <taxon>eudicotyledons</taxon>
        <taxon>Gunneridae</taxon>
        <taxon>Pentapetalae</taxon>
        <taxon>rosids</taxon>
        <taxon>fabids</taxon>
        <taxon>Malpighiales</taxon>
        <taxon>Euphorbiaceae</taxon>
        <taxon>Crotonoideae</taxon>
        <taxon>Jatropheae</taxon>
        <taxon>Jatropha</taxon>
    </lineage>
</organism>
<evidence type="ECO:0000313" key="3">
    <source>
        <dbReference type="Proteomes" id="UP000027138"/>
    </source>
</evidence>
<proteinExistence type="predicted"/>
<sequence>MHGLGVLKSGSPAGEARGVLGKHPLMSPSGTGVPQSTSRPCLLLSLPPGFVMGLLGLTHPNPIMARPCLLAPPRPCSLLSLP</sequence>